<dbReference type="PANTHER" id="PTHR15938:SF0">
    <property type="entry name" value="HOMOLOGOUS-PAIRING PROTEIN 2 HOMOLOG"/>
    <property type="match status" value="1"/>
</dbReference>
<keyword evidence="3" id="KW-0233">DNA recombination</keyword>
<accession>A0AAV5S3I8</accession>
<organism evidence="8 9">
    <name type="scientific">Maudiozyma humilis</name>
    <name type="common">Sour dough yeast</name>
    <name type="synonym">Kazachstania humilis</name>
    <dbReference type="NCBI Taxonomy" id="51915"/>
    <lineage>
        <taxon>Eukaryota</taxon>
        <taxon>Fungi</taxon>
        <taxon>Dikarya</taxon>
        <taxon>Ascomycota</taxon>
        <taxon>Saccharomycotina</taxon>
        <taxon>Saccharomycetes</taxon>
        <taxon>Saccharomycetales</taxon>
        <taxon>Saccharomycetaceae</taxon>
        <taxon>Maudiozyma</taxon>
    </lineage>
</organism>
<dbReference type="Gene3D" id="1.10.10.10">
    <property type="entry name" value="Winged helix-like DNA-binding domain superfamily/Winged helix DNA-binding domain"/>
    <property type="match status" value="1"/>
</dbReference>
<keyword evidence="5" id="KW-0469">Meiosis</keyword>
<dbReference type="GO" id="GO:0120230">
    <property type="term" value="F:recombinase activator activity"/>
    <property type="evidence" value="ECO:0007669"/>
    <property type="project" value="TreeGrafter"/>
</dbReference>
<evidence type="ECO:0000313" key="8">
    <source>
        <dbReference type="EMBL" id="GMM57822.1"/>
    </source>
</evidence>
<comment type="similarity">
    <text evidence="2">Belongs to the HOP2 family.</text>
</comment>
<keyword evidence="9" id="KW-1185">Reference proteome</keyword>
<name>A0AAV5S3I8_MAUHU</name>
<dbReference type="Proteomes" id="UP001377567">
    <property type="component" value="Unassembled WGS sequence"/>
</dbReference>
<reference evidence="8 9" key="1">
    <citation type="journal article" date="2023" name="Elife">
        <title>Identification of key yeast species and microbe-microbe interactions impacting larval growth of Drosophila in the wild.</title>
        <authorList>
            <person name="Mure A."/>
            <person name="Sugiura Y."/>
            <person name="Maeda R."/>
            <person name="Honda K."/>
            <person name="Sakurai N."/>
            <person name="Takahashi Y."/>
            <person name="Watada M."/>
            <person name="Katoh T."/>
            <person name="Gotoh A."/>
            <person name="Gotoh Y."/>
            <person name="Taniguchi I."/>
            <person name="Nakamura K."/>
            <person name="Hayashi T."/>
            <person name="Katayama T."/>
            <person name="Uemura T."/>
            <person name="Hattori Y."/>
        </authorList>
    </citation>
    <scope>NUCLEOTIDE SEQUENCE [LARGE SCALE GENOMIC DNA]</scope>
    <source>
        <strain evidence="8 9">KH-74</strain>
    </source>
</reference>
<dbReference type="GO" id="GO:0120231">
    <property type="term" value="C:DNA recombinase auxiliary factor complex"/>
    <property type="evidence" value="ECO:0007669"/>
    <property type="project" value="TreeGrafter"/>
</dbReference>
<keyword evidence="4" id="KW-0539">Nucleus</keyword>
<feature type="coiled-coil region" evidence="6">
    <location>
        <begin position="99"/>
        <end position="178"/>
    </location>
</feature>
<protein>
    <submittedName>
        <fullName evidence="8">Hop2 protein</fullName>
    </submittedName>
</protein>
<dbReference type="GO" id="GO:0003690">
    <property type="term" value="F:double-stranded DNA binding"/>
    <property type="evidence" value="ECO:0007669"/>
    <property type="project" value="TreeGrafter"/>
</dbReference>
<dbReference type="GO" id="GO:0000794">
    <property type="term" value="C:condensed nuclear chromosome"/>
    <property type="evidence" value="ECO:0007669"/>
    <property type="project" value="TreeGrafter"/>
</dbReference>
<dbReference type="PANTHER" id="PTHR15938">
    <property type="entry name" value="TBP-1 INTERACTING PROTEIN"/>
    <property type="match status" value="1"/>
</dbReference>
<evidence type="ECO:0000256" key="2">
    <source>
        <dbReference type="ARBA" id="ARBA00007922"/>
    </source>
</evidence>
<evidence type="ECO:0000259" key="7">
    <source>
        <dbReference type="Pfam" id="PF07106"/>
    </source>
</evidence>
<evidence type="ECO:0000256" key="4">
    <source>
        <dbReference type="ARBA" id="ARBA00023242"/>
    </source>
</evidence>
<comment type="subcellular location">
    <subcellularLocation>
        <location evidence="1">Nucleus</location>
    </subcellularLocation>
</comment>
<dbReference type="InterPro" id="IPR036388">
    <property type="entry name" value="WH-like_DNA-bd_sf"/>
</dbReference>
<dbReference type="Pfam" id="PF07106">
    <property type="entry name" value="WHD_TBPIP"/>
    <property type="match status" value="1"/>
</dbReference>
<dbReference type="InterPro" id="IPR010776">
    <property type="entry name" value="Hop2_WH_dom"/>
</dbReference>
<evidence type="ECO:0000256" key="5">
    <source>
        <dbReference type="ARBA" id="ARBA00023254"/>
    </source>
</evidence>
<gene>
    <name evidence="8" type="ORF">DAKH74_044380</name>
</gene>
<sequence length="214" mass="24493">MPPKQKSVALKGKDAQTLIKNYLLSNKKPYAITDLVQNLNGQVTRTEALRALEVLLGQDYITSKTFGKIVIYSRKDIPIDFENEFKEVQDVDQYSYDTLVQLNEEAMELEREKGAAKKELDDTIRHPTNAQIEDDIERYTVEIEQLEKNIQELSQESTTNNKEDCEQLSKQLSSLEKETKSRRKIFQNIKGILVEQVGPKAISELLEDLGVTTI</sequence>
<keyword evidence="6" id="KW-0175">Coiled coil</keyword>
<dbReference type="GO" id="GO:0007129">
    <property type="term" value="P:homologous chromosome pairing at meiosis"/>
    <property type="evidence" value="ECO:0007669"/>
    <property type="project" value="TreeGrafter"/>
</dbReference>
<feature type="domain" description="Homologous-pairing protein 2 winged helix" evidence="7">
    <location>
        <begin position="14"/>
        <end position="73"/>
    </location>
</feature>
<evidence type="ECO:0000256" key="6">
    <source>
        <dbReference type="SAM" id="Coils"/>
    </source>
</evidence>
<proteinExistence type="inferred from homology"/>
<comment type="caution">
    <text evidence="8">The sequence shown here is derived from an EMBL/GenBank/DDBJ whole genome shotgun (WGS) entry which is preliminary data.</text>
</comment>
<dbReference type="GO" id="GO:0010774">
    <property type="term" value="P:meiotic strand invasion involved in reciprocal meiotic recombination"/>
    <property type="evidence" value="ECO:0007669"/>
    <property type="project" value="TreeGrafter"/>
</dbReference>
<dbReference type="EMBL" id="BTGD01000016">
    <property type="protein sequence ID" value="GMM57822.1"/>
    <property type="molecule type" value="Genomic_DNA"/>
</dbReference>
<dbReference type="GO" id="GO:0000709">
    <property type="term" value="P:meiotic joint molecule formation"/>
    <property type="evidence" value="ECO:0007669"/>
    <property type="project" value="TreeGrafter"/>
</dbReference>
<dbReference type="AlphaFoldDB" id="A0AAV5S3I8"/>
<evidence type="ECO:0000313" key="9">
    <source>
        <dbReference type="Proteomes" id="UP001377567"/>
    </source>
</evidence>
<evidence type="ECO:0000256" key="3">
    <source>
        <dbReference type="ARBA" id="ARBA00023172"/>
    </source>
</evidence>
<evidence type="ECO:0000256" key="1">
    <source>
        <dbReference type="ARBA" id="ARBA00004123"/>
    </source>
</evidence>